<evidence type="ECO:0000256" key="5">
    <source>
        <dbReference type="ARBA" id="ARBA00023163"/>
    </source>
</evidence>
<dbReference type="RefSeq" id="XP_027333836.1">
    <property type="nucleotide sequence ID" value="XM_027478035.1"/>
</dbReference>
<dbReference type="InterPro" id="IPR051032">
    <property type="entry name" value="AP2/ERF_TF_ERF_subfamily"/>
</dbReference>
<feature type="region of interest" description="Disordered" evidence="8">
    <location>
        <begin position="1"/>
        <end position="21"/>
    </location>
</feature>
<reference evidence="10" key="1">
    <citation type="journal article" date="2019" name="Toxins">
        <title>Detection of Abrin-Like and Prepropulchellin-Like Toxin Genes and Transcripts Using Whole Genome Sequencing and Full-Length Transcript Sequencing of Abrus precatorius.</title>
        <authorList>
            <person name="Hovde B.T."/>
            <person name="Daligault H.E."/>
            <person name="Hanschen E.R."/>
            <person name="Kunde Y.A."/>
            <person name="Johnson M.B."/>
            <person name="Starkenburg S.R."/>
            <person name="Johnson S.L."/>
        </authorList>
    </citation>
    <scope>NUCLEOTIDE SEQUENCE [LARGE SCALE GENOMIC DNA]</scope>
</reference>
<dbReference type="FunFam" id="3.30.730.10:FF:000001">
    <property type="entry name" value="Ethylene-responsive transcription factor 2"/>
    <property type="match status" value="1"/>
</dbReference>
<keyword evidence="6" id="KW-0539">Nucleus</keyword>
<evidence type="ECO:0000256" key="8">
    <source>
        <dbReference type="SAM" id="MobiDB-lite"/>
    </source>
</evidence>
<reference evidence="11" key="2">
    <citation type="submission" date="2025-08" db="UniProtKB">
        <authorList>
            <consortium name="RefSeq"/>
        </authorList>
    </citation>
    <scope>IDENTIFICATION</scope>
    <source>
        <tissue evidence="11">Young leaves</tissue>
    </source>
</reference>
<dbReference type="Pfam" id="PF00847">
    <property type="entry name" value="AP2"/>
    <property type="match status" value="1"/>
</dbReference>
<keyword evidence="4" id="KW-0010">Activator</keyword>
<keyword evidence="10" id="KW-1185">Reference proteome</keyword>
<feature type="domain" description="AP2/ERF" evidence="9">
    <location>
        <begin position="18"/>
        <end position="75"/>
    </location>
</feature>
<evidence type="ECO:0000313" key="11">
    <source>
        <dbReference type="RefSeq" id="XP_027333836.1"/>
    </source>
</evidence>
<comment type="similarity">
    <text evidence="7">Belongs to the AP2/ERF transcription factor family. ERF subfamily.</text>
</comment>
<dbReference type="GO" id="GO:0003700">
    <property type="term" value="F:DNA-binding transcription factor activity"/>
    <property type="evidence" value="ECO:0007669"/>
    <property type="project" value="InterPro"/>
</dbReference>
<dbReference type="SMART" id="SM00380">
    <property type="entry name" value="AP2"/>
    <property type="match status" value="1"/>
</dbReference>
<feature type="compositionally biased region" description="Polar residues" evidence="8">
    <location>
        <begin position="138"/>
        <end position="151"/>
    </location>
</feature>
<evidence type="ECO:0000256" key="1">
    <source>
        <dbReference type="ARBA" id="ARBA00004123"/>
    </source>
</evidence>
<dbReference type="CDD" id="cd00018">
    <property type="entry name" value="AP2"/>
    <property type="match status" value="1"/>
</dbReference>
<sequence length="213" mass="23632">MVKSSVEKKPAAERNGSSYRGVRKRKWGKYVSEIRLPNSRQRIWLGSYDTAEKAARAFDAAMFCLRGSGARFNFPTDPPNIAGGRSMTPSQIQIAAARFANSEPRKEYSGPSVSTPMECSSEEEEEEEGMASLPIESPSPSEVKVQTDSDATQNGSFSDLFSAIGTGHFEPEYCVFPGFDEFSSDFYVPELPSFDYEENLDGLVILDSNLWNF</sequence>
<comment type="subcellular location">
    <subcellularLocation>
        <location evidence="1">Nucleus</location>
    </subcellularLocation>
</comment>
<organism evidence="10 11">
    <name type="scientific">Abrus precatorius</name>
    <name type="common">Indian licorice</name>
    <name type="synonym">Glycine abrus</name>
    <dbReference type="NCBI Taxonomy" id="3816"/>
    <lineage>
        <taxon>Eukaryota</taxon>
        <taxon>Viridiplantae</taxon>
        <taxon>Streptophyta</taxon>
        <taxon>Embryophyta</taxon>
        <taxon>Tracheophyta</taxon>
        <taxon>Spermatophyta</taxon>
        <taxon>Magnoliopsida</taxon>
        <taxon>eudicotyledons</taxon>
        <taxon>Gunneridae</taxon>
        <taxon>Pentapetalae</taxon>
        <taxon>rosids</taxon>
        <taxon>fabids</taxon>
        <taxon>Fabales</taxon>
        <taxon>Fabaceae</taxon>
        <taxon>Papilionoideae</taxon>
        <taxon>50 kb inversion clade</taxon>
        <taxon>NPAAA clade</taxon>
        <taxon>indigoferoid/millettioid clade</taxon>
        <taxon>Abreae</taxon>
        <taxon>Abrus</taxon>
    </lineage>
</organism>
<dbReference type="OrthoDB" id="1918918at2759"/>
<dbReference type="InterPro" id="IPR016177">
    <property type="entry name" value="DNA-bd_dom_sf"/>
</dbReference>
<dbReference type="SUPFAM" id="SSF54171">
    <property type="entry name" value="DNA-binding domain"/>
    <property type="match status" value="1"/>
</dbReference>
<name>A0A8B8JQN5_ABRPR</name>
<dbReference type="KEGG" id="aprc:113848491"/>
<evidence type="ECO:0000256" key="4">
    <source>
        <dbReference type="ARBA" id="ARBA00023159"/>
    </source>
</evidence>
<dbReference type="Gene3D" id="3.30.730.10">
    <property type="entry name" value="AP2/ERF domain"/>
    <property type="match status" value="1"/>
</dbReference>
<accession>A0A8B8JQN5</accession>
<dbReference type="GeneID" id="113848491"/>
<dbReference type="GO" id="GO:0005634">
    <property type="term" value="C:nucleus"/>
    <property type="evidence" value="ECO:0007669"/>
    <property type="project" value="UniProtKB-SubCell"/>
</dbReference>
<dbReference type="PROSITE" id="PS51032">
    <property type="entry name" value="AP2_ERF"/>
    <property type="match status" value="1"/>
</dbReference>
<dbReference type="PANTHER" id="PTHR31985">
    <property type="entry name" value="ETHYLENE-RESPONSIVE TRANSCRIPTION FACTOR ERF042-RELATED"/>
    <property type="match status" value="1"/>
</dbReference>
<proteinExistence type="inferred from homology"/>
<evidence type="ECO:0000256" key="3">
    <source>
        <dbReference type="ARBA" id="ARBA00023125"/>
    </source>
</evidence>
<keyword evidence="5" id="KW-0804">Transcription</keyword>
<evidence type="ECO:0000256" key="2">
    <source>
        <dbReference type="ARBA" id="ARBA00023015"/>
    </source>
</evidence>
<dbReference type="AlphaFoldDB" id="A0A8B8JQN5"/>
<keyword evidence="2" id="KW-0805">Transcription regulation</keyword>
<evidence type="ECO:0000259" key="9">
    <source>
        <dbReference type="PROSITE" id="PS51032"/>
    </source>
</evidence>
<protein>
    <submittedName>
        <fullName evidence="11">Ethylene-responsive transcription factor ERF017-like</fullName>
    </submittedName>
</protein>
<feature type="compositionally biased region" description="Basic and acidic residues" evidence="8">
    <location>
        <begin position="1"/>
        <end position="12"/>
    </location>
</feature>
<dbReference type="PRINTS" id="PR00367">
    <property type="entry name" value="ETHRSPELEMNT"/>
</dbReference>
<dbReference type="InterPro" id="IPR036955">
    <property type="entry name" value="AP2/ERF_dom_sf"/>
</dbReference>
<gene>
    <name evidence="11" type="primary">LOC113848491</name>
</gene>
<evidence type="ECO:0000313" key="10">
    <source>
        <dbReference type="Proteomes" id="UP000694853"/>
    </source>
</evidence>
<dbReference type="InterPro" id="IPR001471">
    <property type="entry name" value="AP2/ERF_dom"/>
</dbReference>
<feature type="compositionally biased region" description="Acidic residues" evidence="8">
    <location>
        <begin position="120"/>
        <end position="129"/>
    </location>
</feature>
<evidence type="ECO:0000256" key="6">
    <source>
        <dbReference type="ARBA" id="ARBA00023242"/>
    </source>
</evidence>
<keyword evidence="3" id="KW-0238">DNA-binding</keyword>
<feature type="region of interest" description="Disordered" evidence="8">
    <location>
        <begin position="101"/>
        <end position="151"/>
    </location>
</feature>
<evidence type="ECO:0000256" key="7">
    <source>
        <dbReference type="ARBA" id="ARBA00024343"/>
    </source>
</evidence>
<dbReference type="Proteomes" id="UP000694853">
    <property type="component" value="Unplaced"/>
</dbReference>
<dbReference type="GO" id="GO:0003677">
    <property type="term" value="F:DNA binding"/>
    <property type="evidence" value="ECO:0007669"/>
    <property type="project" value="UniProtKB-KW"/>
</dbReference>
<dbReference type="PANTHER" id="PTHR31985:SF215">
    <property type="entry name" value="OS02G0781300 PROTEIN"/>
    <property type="match status" value="1"/>
</dbReference>